<evidence type="ECO:0000256" key="1">
    <source>
        <dbReference type="SAM" id="MobiDB-lite"/>
    </source>
</evidence>
<organism evidence="2 3">
    <name type="scientific">Sphingomonas gellani</name>
    <dbReference type="NCBI Taxonomy" id="1166340"/>
    <lineage>
        <taxon>Bacteria</taxon>
        <taxon>Pseudomonadati</taxon>
        <taxon>Pseudomonadota</taxon>
        <taxon>Alphaproteobacteria</taxon>
        <taxon>Sphingomonadales</taxon>
        <taxon>Sphingomonadaceae</taxon>
        <taxon>Sphingomonas</taxon>
    </lineage>
</organism>
<evidence type="ECO:0000313" key="3">
    <source>
        <dbReference type="Proteomes" id="UP000199206"/>
    </source>
</evidence>
<reference evidence="3" key="1">
    <citation type="submission" date="2016-10" db="EMBL/GenBank/DDBJ databases">
        <authorList>
            <person name="Varghese N."/>
            <person name="Submissions S."/>
        </authorList>
    </citation>
    <scope>NUCLEOTIDE SEQUENCE [LARGE SCALE GENOMIC DNA]</scope>
    <source>
        <strain evidence="3">S6-262</strain>
    </source>
</reference>
<keyword evidence="3" id="KW-1185">Reference proteome</keyword>
<proteinExistence type="predicted"/>
<accession>A0A1H7Z7K4</accession>
<sequence length="163" mass="17564">MDVDTQDAWLEAATIVLADVPADLLRKGAAVAMKSADHHSKVVPAIMAEVQRLRANDLHVARVWQGADNRPEALPAPGSERPNAAELDEICKRFSVGRYANNRAATSSPHAPAQVPTNADPDRPCRAPTAEDYKRLFGIDPEEERRKGEAMRAAAAAPHSDAA</sequence>
<feature type="region of interest" description="Disordered" evidence="1">
    <location>
        <begin position="102"/>
        <end position="163"/>
    </location>
</feature>
<gene>
    <name evidence="2" type="ORF">SAMN05192583_0578</name>
</gene>
<protein>
    <submittedName>
        <fullName evidence="2">Uncharacterized protein</fullName>
    </submittedName>
</protein>
<dbReference type="EMBL" id="FOCF01000001">
    <property type="protein sequence ID" value="SEM54592.1"/>
    <property type="molecule type" value="Genomic_DNA"/>
</dbReference>
<dbReference type="RefSeq" id="WP_093663916.1">
    <property type="nucleotide sequence ID" value="NZ_FOCF01000001.1"/>
</dbReference>
<feature type="compositionally biased region" description="Basic and acidic residues" evidence="1">
    <location>
        <begin position="120"/>
        <end position="150"/>
    </location>
</feature>
<dbReference type="STRING" id="1166340.SAMN05192583_0578"/>
<dbReference type="AlphaFoldDB" id="A0A1H7Z7K4"/>
<feature type="compositionally biased region" description="Low complexity" evidence="1">
    <location>
        <begin position="151"/>
        <end position="163"/>
    </location>
</feature>
<name>A0A1H7Z7K4_9SPHN</name>
<dbReference type="Proteomes" id="UP000199206">
    <property type="component" value="Unassembled WGS sequence"/>
</dbReference>
<evidence type="ECO:0000313" key="2">
    <source>
        <dbReference type="EMBL" id="SEM54592.1"/>
    </source>
</evidence>